<dbReference type="EMBL" id="FPHI01000044">
    <property type="protein sequence ID" value="SFV70066.1"/>
    <property type="molecule type" value="Genomic_DNA"/>
</dbReference>
<organism evidence="2">
    <name type="scientific">hydrothermal vent metagenome</name>
    <dbReference type="NCBI Taxonomy" id="652676"/>
    <lineage>
        <taxon>unclassified sequences</taxon>
        <taxon>metagenomes</taxon>
        <taxon>ecological metagenomes</taxon>
    </lineage>
</organism>
<reference evidence="2" key="1">
    <citation type="submission" date="2016-10" db="EMBL/GenBank/DDBJ databases">
        <authorList>
            <person name="de Groot N.N."/>
        </authorList>
    </citation>
    <scope>NUCLEOTIDE SEQUENCE</scope>
</reference>
<dbReference type="Pfam" id="PF26395">
    <property type="entry name" value="E2-CBASS"/>
    <property type="match status" value="1"/>
</dbReference>
<feature type="domain" description="Type II CBASS E2 protein" evidence="1">
    <location>
        <begin position="26"/>
        <end position="137"/>
    </location>
</feature>
<sequence length="176" mass="21083">MKFTKTPYIQHYAGLKICSLSSNGCGKYNKTNFYWEFDVKPSQFSKIYRILLIWDFTYKAPKVFVLNNEVLKVGETRIIPHLYDREKIQLCLYYPQYSEYNELMPLCDTIIPWTYRWLQYYEEWLYSNEWKGGDAPHPVSSNIDSESGIIHEINNSTKKLTIDKIYTKRKKIFDLN</sequence>
<evidence type="ECO:0000313" key="2">
    <source>
        <dbReference type="EMBL" id="SFV70066.1"/>
    </source>
</evidence>
<evidence type="ECO:0000259" key="1">
    <source>
        <dbReference type="Pfam" id="PF26395"/>
    </source>
</evidence>
<protein>
    <recommendedName>
        <fullName evidence="1">Type II CBASS E2 protein domain-containing protein</fullName>
    </recommendedName>
</protein>
<gene>
    <name evidence="2" type="ORF">MNB_SV-3-638</name>
</gene>
<name>A0A1W1CW68_9ZZZZ</name>
<proteinExistence type="predicted"/>
<dbReference type="InterPro" id="IPR058588">
    <property type="entry name" value="E2-CBASS"/>
</dbReference>
<accession>A0A1W1CW68</accession>
<dbReference type="AlphaFoldDB" id="A0A1W1CW68"/>